<dbReference type="AlphaFoldDB" id="A0A4Q9L6S1"/>
<organism evidence="1 2">
    <name type="scientific">Hamiltosporidium tvaerminnensis</name>
    <dbReference type="NCBI Taxonomy" id="1176355"/>
    <lineage>
        <taxon>Eukaryota</taxon>
        <taxon>Fungi</taxon>
        <taxon>Fungi incertae sedis</taxon>
        <taxon>Microsporidia</taxon>
        <taxon>Dubosqiidae</taxon>
        <taxon>Hamiltosporidium</taxon>
    </lineage>
</organism>
<name>A0A4Q9L6S1_9MICR</name>
<dbReference type="VEuPathDB" id="MicrosporidiaDB:CWI37_0309p0020"/>
<dbReference type="SUPFAM" id="SSF52047">
    <property type="entry name" value="RNI-like"/>
    <property type="match status" value="2"/>
</dbReference>
<dbReference type="EMBL" id="PITJ01000309">
    <property type="protein sequence ID" value="TBU03349.1"/>
    <property type="molecule type" value="Genomic_DNA"/>
</dbReference>
<protein>
    <submittedName>
        <fullName evidence="1">Uncharacterized protein</fullName>
    </submittedName>
</protein>
<dbReference type="Proteomes" id="UP000292362">
    <property type="component" value="Unassembled WGS sequence"/>
</dbReference>
<proteinExistence type="predicted"/>
<dbReference type="InterPro" id="IPR032675">
    <property type="entry name" value="LRR_dom_sf"/>
</dbReference>
<evidence type="ECO:0000313" key="1">
    <source>
        <dbReference type="EMBL" id="TBU03349.1"/>
    </source>
</evidence>
<accession>A0A4Q9L6S1</accession>
<gene>
    <name evidence="1" type="ORF">CWI37_0309p0020</name>
</gene>
<evidence type="ECO:0000313" key="2">
    <source>
        <dbReference type="Proteomes" id="UP000292362"/>
    </source>
</evidence>
<dbReference type="Gene3D" id="3.80.10.10">
    <property type="entry name" value="Ribonuclease Inhibitor"/>
    <property type="match status" value="2"/>
</dbReference>
<comment type="caution">
    <text evidence="1">The sequence shown here is derived from an EMBL/GenBank/DDBJ whole genome shotgun (WGS) entry which is preliminary data.</text>
</comment>
<reference evidence="1 2" key="1">
    <citation type="submission" date="2017-12" db="EMBL/GenBank/DDBJ databases">
        <authorList>
            <person name="Pombert J.-F."/>
            <person name="Haag K.L."/>
            <person name="Ebert D."/>
        </authorList>
    </citation>
    <scope>NUCLEOTIDE SEQUENCE [LARGE SCALE GENOMIC DNA]</scope>
    <source>
        <strain evidence="1">FI-OER-3-3</strain>
    </source>
</reference>
<sequence length="840" mass="98443">MFSKVLFTFLAILCSKTLKFTAKNKKRKQCFDSFAFIYLIQLLLSVTKCASLQAQDIITFGLIDRCWSCNLYKNDDYKSVKYWLACGVDGTFRLCPGNHDFIFIQISDGTSLVRFFSCPKNINLYNHKPLHTFRIIYLNRWNVKFRVLNNLFSKESVTIPFIFDDYLKVYYQDFHVIDHYLYPQFNLSFHNLPYKLFYKILGIMTALDPISNRHLNQVYSNLLKNGLMGFEGNKILEDPNNYKKKYLKSKKHAFMYFFSVLNDSIDACLIRKHSMVYIFKRTAHFIDQCFKDVDNFSFLTMKLTMHSLKIICNTFSDFEWSIFNWLLSITNISGFYFDELETVYYGIETLSLYNPNTKDYVKKFEGEHNTVDFLFFQSLSSSNFERIIYLRFDNTCFSLDAIASFFRNKKLSHFELSYCTCDETIQISEILIKNSQLNTLKLRGMVLCAKDIDLILRSKIKYLHLLECTVETCASEIKEYTFKPGYRILKTLTSLDISFSKLPVSFVGILLNADFIGNINISSFEFLEDEHSPISVFSLRRKLNFLKIVNSLQNEYLLKFFMEIESVHTLVLSKISNIENLGLLFLLPGFYDFVLALDLSYNKFSAQSFNLLSKFNRVSSLNLENSLPLNIDEINDLPLFDTVEDLNLAKNEFRAFNNNFISRFQRITKLNLSNSKFRPGALINILNDRILNCLLYLDLSGIGLENDDFERVCEFKTLKFLAIDLKIDFTQNTYLEFLMFSPFKLHLNILMLEVKKIRILDFLNLAVEFPNLKNFRLLCEELLMTPEDCQNSYFTTYNTTGFCCIELLHTFPIPEYAIAFLQTIPAIYSISFFYHPQVSM</sequence>